<evidence type="ECO:0000256" key="8">
    <source>
        <dbReference type="SAM" id="MobiDB-lite"/>
    </source>
</evidence>
<sequence>MKFSILTLAAGLLTLTPATQGASVTKDGSTYTFHEDNVKGALAIGDVSQDDEHPSHFGVLNIKTTDVDATDKEKMYAAGVLEGALTADRTTESIQNLYCQVNCDGTAPFELTSYLDQQNAWTQQEIQQNMQDPFWQYIDLSLAQWEGLQVGYVQTATDPVDDVKYGFRLTNFVGDLFDILPAVDLSKRPDFSTMSKDEIQLYQAMNGHCSAIVRVADDLSDMFWGHSSWFVYSNMLRYYKNYDFTSLKRDGNKRVSFSSYPGMISSLDDFYMMHDTKLSMVQTTNNVFDTSLYDLVTATSLPAWQRVRAANALATDGEEWYETVKRENSGTYNNQYMVVDLKKFVPGNALEPGTLWVVEQIPGTVVGGDQTEVLQFSYWPSYNVPFFDEIYNKSGYPGVDAQNNNTVGSEYMLAPRAKIFRRDHSTADSIEGLQHILRYNGYNNGDEFADNGFSAICSRGDLNDSPSFAGCYDSKGTSASLMLSESAAWIINGPTAQDQPPFDWSKFDEDPNNPHVGQPDKWDYEWEKVAFPTE</sequence>
<evidence type="ECO:0000256" key="3">
    <source>
        <dbReference type="ARBA" id="ARBA00022801"/>
    </source>
</evidence>
<dbReference type="EC" id="3.1.1.-" evidence="7"/>
<comment type="function">
    <text evidence="7">Putative phospholipase.</text>
</comment>
<evidence type="ECO:0000256" key="7">
    <source>
        <dbReference type="RuleBase" id="RU364138"/>
    </source>
</evidence>
<keyword evidence="5 7" id="KW-0443">Lipid metabolism</keyword>
<keyword evidence="4 7" id="KW-0442">Lipid degradation</keyword>
<feature type="region of interest" description="Disordered" evidence="8">
    <location>
        <begin position="500"/>
        <end position="524"/>
    </location>
</feature>
<feature type="signal peptide" evidence="7">
    <location>
        <begin position="1"/>
        <end position="21"/>
    </location>
</feature>
<keyword evidence="6" id="KW-0325">Glycoprotein</keyword>
<dbReference type="GO" id="GO:0005576">
    <property type="term" value="C:extracellular region"/>
    <property type="evidence" value="ECO:0007669"/>
    <property type="project" value="TreeGrafter"/>
</dbReference>
<keyword evidence="10" id="KW-1185">Reference proteome</keyword>
<dbReference type="OrthoDB" id="419508at2759"/>
<dbReference type="GO" id="GO:0004620">
    <property type="term" value="F:phospholipase activity"/>
    <property type="evidence" value="ECO:0007669"/>
    <property type="project" value="InterPro"/>
</dbReference>
<name>A0A9W7CFE7_9STRA</name>
<evidence type="ECO:0000256" key="6">
    <source>
        <dbReference type="ARBA" id="ARBA00023180"/>
    </source>
</evidence>
<feature type="chain" id="PRO_5041016510" description="Phospholipase B-like" evidence="7">
    <location>
        <begin position="22"/>
        <end position="534"/>
    </location>
</feature>
<evidence type="ECO:0000313" key="10">
    <source>
        <dbReference type="Proteomes" id="UP001165122"/>
    </source>
</evidence>
<comment type="similarity">
    <text evidence="1 7">Belongs to the phospholipase B-like family.</text>
</comment>
<dbReference type="PANTHER" id="PTHR12370:SF1">
    <property type="entry name" value="PHOSPHOLIPASE B-LIKE 1"/>
    <property type="match status" value="1"/>
</dbReference>
<accession>A0A9W7CFE7</accession>
<reference evidence="10" key="1">
    <citation type="journal article" date="2023" name="Commun. Biol.">
        <title>Genome analysis of Parmales, the sister group of diatoms, reveals the evolutionary specialization of diatoms from phago-mixotrophs to photoautotrophs.</title>
        <authorList>
            <person name="Ban H."/>
            <person name="Sato S."/>
            <person name="Yoshikawa S."/>
            <person name="Yamada K."/>
            <person name="Nakamura Y."/>
            <person name="Ichinomiya M."/>
            <person name="Sato N."/>
            <person name="Blanc-Mathieu R."/>
            <person name="Endo H."/>
            <person name="Kuwata A."/>
            <person name="Ogata H."/>
        </authorList>
    </citation>
    <scope>NUCLEOTIDE SEQUENCE [LARGE SCALE GENOMIC DNA]</scope>
    <source>
        <strain evidence="10">NIES 3700</strain>
    </source>
</reference>
<evidence type="ECO:0000256" key="2">
    <source>
        <dbReference type="ARBA" id="ARBA00022729"/>
    </source>
</evidence>
<evidence type="ECO:0000256" key="5">
    <source>
        <dbReference type="ARBA" id="ARBA00023098"/>
    </source>
</evidence>
<evidence type="ECO:0000256" key="1">
    <source>
        <dbReference type="ARBA" id="ARBA00007835"/>
    </source>
</evidence>
<dbReference type="Gene3D" id="3.60.60.30">
    <property type="match status" value="1"/>
</dbReference>
<proteinExistence type="inferred from homology"/>
<dbReference type="Proteomes" id="UP001165122">
    <property type="component" value="Unassembled WGS sequence"/>
</dbReference>
<comment type="caution">
    <text evidence="9">The sequence shown here is derived from an EMBL/GenBank/DDBJ whole genome shotgun (WGS) entry which is preliminary data.</text>
</comment>
<dbReference type="AlphaFoldDB" id="A0A9W7CFE7"/>
<dbReference type="GO" id="GO:0009395">
    <property type="term" value="P:phospholipid catabolic process"/>
    <property type="evidence" value="ECO:0007669"/>
    <property type="project" value="TreeGrafter"/>
</dbReference>
<dbReference type="Pfam" id="PF04916">
    <property type="entry name" value="Phospholip_B"/>
    <property type="match status" value="1"/>
</dbReference>
<keyword evidence="3 7" id="KW-0378">Hydrolase</keyword>
<dbReference type="PANTHER" id="PTHR12370">
    <property type="entry name" value="PHOSPHOLIPASE B-RELATED"/>
    <property type="match status" value="1"/>
</dbReference>
<protein>
    <recommendedName>
        <fullName evidence="7">Phospholipase B-like</fullName>
        <ecNumber evidence="7">3.1.1.-</ecNumber>
    </recommendedName>
</protein>
<keyword evidence="2 7" id="KW-0732">Signal</keyword>
<dbReference type="EMBL" id="BRXW01000060">
    <property type="protein sequence ID" value="GMI03659.1"/>
    <property type="molecule type" value="Genomic_DNA"/>
</dbReference>
<evidence type="ECO:0000313" key="9">
    <source>
        <dbReference type="EMBL" id="GMI03659.1"/>
    </source>
</evidence>
<gene>
    <name evidence="9" type="ORF">TrLO_g10723</name>
</gene>
<organism evidence="9 10">
    <name type="scientific">Triparma laevis f. longispina</name>
    <dbReference type="NCBI Taxonomy" id="1714387"/>
    <lineage>
        <taxon>Eukaryota</taxon>
        <taxon>Sar</taxon>
        <taxon>Stramenopiles</taxon>
        <taxon>Ochrophyta</taxon>
        <taxon>Bolidophyceae</taxon>
        <taxon>Parmales</taxon>
        <taxon>Triparmaceae</taxon>
        <taxon>Triparma</taxon>
    </lineage>
</organism>
<evidence type="ECO:0000256" key="4">
    <source>
        <dbReference type="ARBA" id="ARBA00022963"/>
    </source>
</evidence>
<dbReference type="InterPro" id="IPR007000">
    <property type="entry name" value="PLipase_B-like"/>
</dbReference>